<evidence type="ECO:0000313" key="2">
    <source>
        <dbReference type="EMBL" id="QIS22934.1"/>
    </source>
</evidence>
<dbReference type="RefSeq" id="WP_167490324.1">
    <property type="nucleotide sequence ID" value="NZ_CP046173.1"/>
</dbReference>
<evidence type="ECO:0000256" key="1">
    <source>
        <dbReference type="SAM" id="MobiDB-lite"/>
    </source>
</evidence>
<protein>
    <recommendedName>
        <fullName evidence="4">YbaB/EbfC family DNA-binding protein</fullName>
    </recommendedName>
</protein>
<accession>A0A6G9ZBW2</accession>
<reference evidence="2 3" key="1">
    <citation type="journal article" date="2019" name="ACS Chem. Biol.">
        <title>Identification and Mobilization of a Cryptic Antibiotic Biosynthesis Gene Locus from a Human-Pathogenic Nocardia Isolate.</title>
        <authorList>
            <person name="Herisse M."/>
            <person name="Ishida K."/>
            <person name="Porter J.L."/>
            <person name="Howden B."/>
            <person name="Hertweck C."/>
            <person name="Stinear T.P."/>
            <person name="Pidot S.J."/>
        </authorList>
    </citation>
    <scope>NUCLEOTIDE SEQUENCE [LARGE SCALE GENOMIC DNA]</scope>
    <source>
        <strain evidence="2 3">AUSMDU00012715</strain>
    </source>
</reference>
<dbReference type="Proteomes" id="UP000500953">
    <property type="component" value="Chromosome"/>
</dbReference>
<proteinExistence type="predicted"/>
<organism evidence="2 3">
    <name type="scientific">Nocardia terpenica</name>
    <dbReference type="NCBI Taxonomy" id="455432"/>
    <lineage>
        <taxon>Bacteria</taxon>
        <taxon>Bacillati</taxon>
        <taxon>Actinomycetota</taxon>
        <taxon>Actinomycetes</taxon>
        <taxon>Mycobacteriales</taxon>
        <taxon>Nocardiaceae</taxon>
        <taxon>Nocardia</taxon>
    </lineage>
</organism>
<feature type="region of interest" description="Disordered" evidence="1">
    <location>
        <begin position="91"/>
        <end position="146"/>
    </location>
</feature>
<dbReference type="AlphaFoldDB" id="A0A6G9ZBW2"/>
<name>A0A6G9ZBW2_9NOCA</name>
<dbReference type="EMBL" id="CP046173">
    <property type="protein sequence ID" value="QIS22934.1"/>
    <property type="molecule type" value="Genomic_DNA"/>
</dbReference>
<evidence type="ECO:0008006" key="4">
    <source>
        <dbReference type="Google" id="ProtNLM"/>
    </source>
</evidence>
<gene>
    <name evidence="2" type="ORF">F6W96_35940</name>
</gene>
<evidence type="ECO:0000313" key="3">
    <source>
        <dbReference type="Proteomes" id="UP000500953"/>
    </source>
</evidence>
<sequence>MAFADLDPMQERTRRLAQALTTSRSQARSTDGYLVVEACADGELTIHIDDRAFVYGGRAVGGELTRLAAAALGKARAEVREAAAELRADPRLTAMVEETEDAMNRPLPVADRPTEHPAIPPRSDHRAPASSARRQQPPTDLYDDYDPYYHRKSWLVD</sequence>